<dbReference type="PANTHER" id="PTHR10622">
    <property type="entry name" value="HET DOMAIN-CONTAINING PROTEIN"/>
    <property type="match status" value="1"/>
</dbReference>
<dbReference type="InterPro" id="IPR010730">
    <property type="entry name" value="HET"/>
</dbReference>
<proteinExistence type="predicted"/>
<evidence type="ECO:0000313" key="2">
    <source>
        <dbReference type="EMBL" id="KAF1963968.1"/>
    </source>
</evidence>
<dbReference type="Proteomes" id="UP000800036">
    <property type="component" value="Unassembled WGS sequence"/>
</dbReference>
<reference evidence="2" key="1">
    <citation type="journal article" date="2020" name="Stud. Mycol.">
        <title>101 Dothideomycetes genomes: a test case for predicting lifestyles and emergence of pathogens.</title>
        <authorList>
            <person name="Haridas S."/>
            <person name="Albert R."/>
            <person name="Binder M."/>
            <person name="Bloem J."/>
            <person name="Labutti K."/>
            <person name="Salamov A."/>
            <person name="Andreopoulos B."/>
            <person name="Baker S."/>
            <person name="Barry K."/>
            <person name="Bills G."/>
            <person name="Bluhm B."/>
            <person name="Cannon C."/>
            <person name="Castanera R."/>
            <person name="Culley D."/>
            <person name="Daum C."/>
            <person name="Ezra D."/>
            <person name="Gonzalez J."/>
            <person name="Henrissat B."/>
            <person name="Kuo A."/>
            <person name="Liang C."/>
            <person name="Lipzen A."/>
            <person name="Lutzoni F."/>
            <person name="Magnuson J."/>
            <person name="Mondo S."/>
            <person name="Nolan M."/>
            <person name="Ohm R."/>
            <person name="Pangilinan J."/>
            <person name="Park H.-J."/>
            <person name="Ramirez L."/>
            <person name="Alfaro M."/>
            <person name="Sun H."/>
            <person name="Tritt A."/>
            <person name="Yoshinaga Y."/>
            <person name="Zwiers L.-H."/>
            <person name="Turgeon B."/>
            <person name="Goodwin S."/>
            <person name="Spatafora J."/>
            <person name="Crous P."/>
            <person name="Grigoriev I."/>
        </authorList>
    </citation>
    <scope>NUCLEOTIDE SEQUENCE</scope>
    <source>
        <strain evidence="2">CBS 107.79</strain>
    </source>
</reference>
<name>A0A6A5UGS6_9PLEO</name>
<dbReference type="AlphaFoldDB" id="A0A6A5UGS6"/>
<dbReference type="Pfam" id="PF06985">
    <property type="entry name" value="HET"/>
    <property type="match status" value="1"/>
</dbReference>
<keyword evidence="3" id="KW-1185">Reference proteome</keyword>
<evidence type="ECO:0000259" key="1">
    <source>
        <dbReference type="Pfam" id="PF06985"/>
    </source>
</evidence>
<dbReference type="OrthoDB" id="674604at2759"/>
<evidence type="ECO:0000313" key="3">
    <source>
        <dbReference type="Proteomes" id="UP000800036"/>
    </source>
</evidence>
<feature type="domain" description="Heterokaryon incompatibility" evidence="1">
    <location>
        <begin position="27"/>
        <end position="114"/>
    </location>
</feature>
<accession>A0A6A5UGS6</accession>
<organism evidence="2 3">
    <name type="scientific">Bimuria novae-zelandiae CBS 107.79</name>
    <dbReference type="NCBI Taxonomy" id="1447943"/>
    <lineage>
        <taxon>Eukaryota</taxon>
        <taxon>Fungi</taxon>
        <taxon>Dikarya</taxon>
        <taxon>Ascomycota</taxon>
        <taxon>Pezizomycotina</taxon>
        <taxon>Dothideomycetes</taxon>
        <taxon>Pleosporomycetidae</taxon>
        <taxon>Pleosporales</taxon>
        <taxon>Massarineae</taxon>
        <taxon>Didymosphaeriaceae</taxon>
        <taxon>Bimuria</taxon>
    </lineage>
</organism>
<protein>
    <submittedName>
        <fullName evidence="2">HET-domain-containing protein</fullName>
    </submittedName>
</protein>
<dbReference type="EMBL" id="ML976829">
    <property type="protein sequence ID" value="KAF1963968.1"/>
    <property type="molecule type" value="Genomic_DNA"/>
</dbReference>
<dbReference type="PANTHER" id="PTHR10622:SF13">
    <property type="entry name" value="NACHT DOMAIN-CONTAINING PROTEIN"/>
    <property type="match status" value="1"/>
</dbReference>
<gene>
    <name evidence="2" type="ORF">BU23DRAFT_494603</name>
</gene>
<sequence length="248" mass="28394">MRLLQYTPDGSLSLTEDFTSDEKVPRYAILSHRWQDGHEVTFDDLMTGNEKDKAGYDKILFCARQAQRDGLDYCWVDTCCIDKSSSAELSEAINSMFRWYQKAQKCYVYLSDVSNFTADGDGELSWRWKPAFKQSQWFTRGWTLQELIAPKSVEFLSKEGDLLGSKETLKLLLHEITGIPVKALQGQPLSDHSVTERFSWAANRHTTRPEDESYCLFGIFGIHLPVIYGEGRLSAMKRLLNEIEGPPM</sequence>